<comment type="caution">
    <text evidence="1">The sequence shown here is derived from an EMBL/GenBank/DDBJ whole genome shotgun (WGS) entry which is preliminary data.</text>
</comment>
<dbReference type="Proteomes" id="UP000314294">
    <property type="component" value="Unassembled WGS sequence"/>
</dbReference>
<protein>
    <submittedName>
        <fullName evidence="1">Uncharacterized protein</fullName>
    </submittedName>
</protein>
<dbReference type="AlphaFoldDB" id="A0A4Z2IQI2"/>
<evidence type="ECO:0000313" key="2">
    <source>
        <dbReference type="Proteomes" id="UP000314294"/>
    </source>
</evidence>
<sequence>MKLPSCRSELLSPAPTALWPTATRTVCSTDICLWTPSPQSPAMMPAVVTTTTCHAPAQLRRSPHATLTWPSAVAMISAFSCEGVCRLLAITFWSWNIPVRKNCHKLCLSR</sequence>
<evidence type="ECO:0000313" key="1">
    <source>
        <dbReference type="EMBL" id="TNN80047.1"/>
    </source>
</evidence>
<keyword evidence="2" id="KW-1185">Reference proteome</keyword>
<organism evidence="1 2">
    <name type="scientific">Liparis tanakae</name>
    <name type="common">Tanaka's snailfish</name>
    <dbReference type="NCBI Taxonomy" id="230148"/>
    <lineage>
        <taxon>Eukaryota</taxon>
        <taxon>Metazoa</taxon>
        <taxon>Chordata</taxon>
        <taxon>Craniata</taxon>
        <taxon>Vertebrata</taxon>
        <taxon>Euteleostomi</taxon>
        <taxon>Actinopterygii</taxon>
        <taxon>Neopterygii</taxon>
        <taxon>Teleostei</taxon>
        <taxon>Neoteleostei</taxon>
        <taxon>Acanthomorphata</taxon>
        <taxon>Eupercaria</taxon>
        <taxon>Perciformes</taxon>
        <taxon>Cottioidei</taxon>
        <taxon>Cottales</taxon>
        <taxon>Liparidae</taxon>
        <taxon>Liparis</taxon>
    </lineage>
</organism>
<proteinExistence type="predicted"/>
<name>A0A4Z2IQI2_9TELE</name>
<reference evidence="1 2" key="1">
    <citation type="submission" date="2019-03" db="EMBL/GenBank/DDBJ databases">
        <title>First draft genome of Liparis tanakae, snailfish: a comprehensive survey of snailfish specific genes.</title>
        <authorList>
            <person name="Kim W."/>
            <person name="Song I."/>
            <person name="Jeong J.-H."/>
            <person name="Kim D."/>
            <person name="Kim S."/>
            <person name="Ryu S."/>
            <person name="Song J.Y."/>
            <person name="Lee S.K."/>
        </authorList>
    </citation>
    <scope>NUCLEOTIDE SEQUENCE [LARGE SCALE GENOMIC DNA]</scope>
    <source>
        <tissue evidence="1">Muscle</tissue>
    </source>
</reference>
<dbReference type="EMBL" id="SRLO01000058">
    <property type="protein sequence ID" value="TNN80047.1"/>
    <property type="molecule type" value="Genomic_DNA"/>
</dbReference>
<accession>A0A4Z2IQI2</accession>
<gene>
    <name evidence="1" type="ORF">EYF80_009698</name>
</gene>